<feature type="compositionally biased region" description="Polar residues" evidence="2">
    <location>
        <begin position="327"/>
        <end position="336"/>
    </location>
</feature>
<feature type="compositionally biased region" description="Acidic residues" evidence="2">
    <location>
        <begin position="737"/>
        <end position="747"/>
    </location>
</feature>
<dbReference type="InterPro" id="IPR036322">
    <property type="entry name" value="WD40_repeat_dom_sf"/>
</dbReference>
<reference evidence="3 4" key="1">
    <citation type="submission" date="2014-04" db="EMBL/GenBank/DDBJ databases">
        <title>Evolutionary Origins and Diversification of the Mycorrhizal Mutualists.</title>
        <authorList>
            <consortium name="DOE Joint Genome Institute"/>
            <consortium name="Mycorrhizal Genomics Consortium"/>
            <person name="Kohler A."/>
            <person name="Kuo A."/>
            <person name="Nagy L.G."/>
            <person name="Floudas D."/>
            <person name="Copeland A."/>
            <person name="Barry K.W."/>
            <person name="Cichocki N."/>
            <person name="Veneault-Fourrey C."/>
            <person name="LaButti K."/>
            <person name="Lindquist E.A."/>
            <person name="Lipzen A."/>
            <person name="Lundell T."/>
            <person name="Morin E."/>
            <person name="Murat C."/>
            <person name="Riley R."/>
            <person name="Ohm R."/>
            <person name="Sun H."/>
            <person name="Tunlid A."/>
            <person name="Henrissat B."/>
            <person name="Grigoriev I.V."/>
            <person name="Hibbett D.S."/>
            <person name="Martin F."/>
        </authorList>
    </citation>
    <scope>NUCLEOTIDE SEQUENCE [LARGE SCALE GENOMIC DNA]</scope>
    <source>
        <strain evidence="3 4">FD-317 M1</strain>
    </source>
</reference>
<feature type="compositionally biased region" description="Low complexity" evidence="2">
    <location>
        <begin position="679"/>
        <end position="689"/>
    </location>
</feature>
<sequence length="899" mass="94722">MLAVASVDGLCILDQPSLKRPPSSFSSCLTLLSAPIASSWSPDNQTLFIGSADAVQRYDPESNSLIDIYSSTEPVASLVVKDKASIVFSAANKVHLLETATAKISQTFTVHQSPVNSLSLSNDGTLLASISADAAYVHNLTLSSHTALRGLPVSDQISITTCAFHPHIRTRLLLGLGKQLVLYDTSRLSVPFKVVSLNEATASGHITAIACSPFSKTLVAVATTGGTLGLVDLEKEKGLFRTINVKVPLASLSFSQEGGSIYLGTENGKLLILDLRALDKPPKSVVLSETGARMAVMSVQSKVKSVSDAPTKPTAAEKTSEPLSRKPSVTISSVTKPSPARRVASTSIKGKASAGASISAVKKPPGKDIDPVPVKKVFSPLRNPLGVSSEGNADPNKDDDFSLQIETLSAIPGMSSTSKKDIKSTPAKQTAERLRERTLAALSNSSSSRLRSGPPQSSPLSASASKLKPKAGDANPAAVPRRTRAVSSTSRTTVNPSPSSRSPPSSFSSASKKAKEDAGDPVPRRTRTVSSTAPMRPSKAEKLPSNTASNKATTAPATAAVSESISAVGLAPSREARSKKTTSSPNSTRAYLPPSRARTVSTSSMSASAKPVSSGSTNSGRSGTGTGAGARVSTSSGRTLSRTPELSDAEPELELEQVPVTPLPASKRRGVREIGGLGTSSPPSSLGLSSDEDEGEEQEEEVDAEVDAGKKKIGEEKGKVKAKGRTVLFRDHGGSSSEDEEEQNDEGESGKENKREPTTREESLSLQISPRRPGSIGGPSTSASGGWGNSPVRHSQSSHSHKPYPYPYGAYPNIPGSPGLSGGPSPQDFLRNIVRDAMYDFHQESRAEMMGLHLDLVRMGRGWRKELREAVGSLGSELEVLREENRKLREENEMLRRGY</sequence>
<evidence type="ECO:0000313" key="4">
    <source>
        <dbReference type="Proteomes" id="UP000053593"/>
    </source>
</evidence>
<evidence type="ECO:0000256" key="2">
    <source>
        <dbReference type="SAM" id="MobiDB-lite"/>
    </source>
</evidence>
<gene>
    <name evidence="3" type="ORF">GYMLUDRAFT_85986</name>
</gene>
<feature type="compositionally biased region" description="Low complexity" evidence="2">
    <location>
        <begin position="595"/>
        <end position="621"/>
    </location>
</feature>
<feature type="compositionally biased region" description="Basic and acidic residues" evidence="2">
    <location>
        <begin position="707"/>
        <end position="719"/>
    </location>
</feature>
<keyword evidence="4" id="KW-1185">Reference proteome</keyword>
<dbReference type="PANTHER" id="PTHR19932">
    <property type="entry name" value="WD REPEAT AND HMG-BOX DNA BINDING PROTEIN"/>
    <property type="match status" value="1"/>
</dbReference>
<feature type="compositionally biased region" description="Basic and acidic residues" evidence="2">
    <location>
        <begin position="748"/>
        <end position="763"/>
    </location>
</feature>
<evidence type="ECO:0000256" key="1">
    <source>
        <dbReference type="SAM" id="Coils"/>
    </source>
</evidence>
<dbReference type="EMBL" id="KN834780">
    <property type="protein sequence ID" value="KIK59372.1"/>
    <property type="molecule type" value="Genomic_DNA"/>
</dbReference>
<dbReference type="Proteomes" id="UP000053593">
    <property type="component" value="Unassembled WGS sequence"/>
</dbReference>
<feature type="compositionally biased region" description="Polar residues" evidence="2">
    <location>
        <begin position="544"/>
        <end position="565"/>
    </location>
</feature>
<dbReference type="OrthoDB" id="1602884at2759"/>
<dbReference type="GO" id="GO:0006261">
    <property type="term" value="P:DNA-templated DNA replication"/>
    <property type="evidence" value="ECO:0007669"/>
    <property type="project" value="TreeGrafter"/>
</dbReference>
<feature type="compositionally biased region" description="Low complexity" evidence="2">
    <location>
        <begin position="485"/>
        <end position="511"/>
    </location>
</feature>
<dbReference type="SMART" id="SM00320">
    <property type="entry name" value="WD40"/>
    <property type="match status" value="4"/>
</dbReference>
<dbReference type="SUPFAM" id="SSF50978">
    <property type="entry name" value="WD40 repeat-like"/>
    <property type="match status" value="1"/>
</dbReference>
<protein>
    <recommendedName>
        <fullName evidence="5">WD40 repeat-like protein</fullName>
    </recommendedName>
</protein>
<evidence type="ECO:0000313" key="3">
    <source>
        <dbReference type="EMBL" id="KIK59372.1"/>
    </source>
</evidence>
<feature type="compositionally biased region" description="Low complexity" evidence="2">
    <location>
        <begin position="442"/>
        <end position="466"/>
    </location>
</feature>
<dbReference type="Pfam" id="PF00400">
    <property type="entry name" value="WD40"/>
    <property type="match status" value="1"/>
</dbReference>
<feature type="region of interest" description="Disordered" evidence="2">
    <location>
        <begin position="302"/>
        <end position="804"/>
    </location>
</feature>
<dbReference type="GO" id="GO:0000278">
    <property type="term" value="P:mitotic cell cycle"/>
    <property type="evidence" value="ECO:0007669"/>
    <property type="project" value="TreeGrafter"/>
</dbReference>
<keyword evidence="1" id="KW-0175">Coiled coil</keyword>
<organism evidence="3 4">
    <name type="scientific">Collybiopsis luxurians FD-317 M1</name>
    <dbReference type="NCBI Taxonomy" id="944289"/>
    <lineage>
        <taxon>Eukaryota</taxon>
        <taxon>Fungi</taxon>
        <taxon>Dikarya</taxon>
        <taxon>Basidiomycota</taxon>
        <taxon>Agaricomycotina</taxon>
        <taxon>Agaricomycetes</taxon>
        <taxon>Agaricomycetidae</taxon>
        <taxon>Agaricales</taxon>
        <taxon>Marasmiineae</taxon>
        <taxon>Omphalotaceae</taxon>
        <taxon>Collybiopsis</taxon>
        <taxon>Collybiopsis luxurians</taxon>
    </lineage>
</organism>
<proteinExistence type="predicted"/>
<feature type="compositionally biased region" description="Low complexity" evidence="2">
    <location>
        <begin position="344"/>
        <end position="360"/>
    </location>
</feature>
<dbReference type="GO" id="GO:0003682">
    <property type="term" value="F:chromatin binding"/>
    <property type="evidence" value="ECO:0007669"/>
    <property type="project" value="TreeGrafter"/>
</dbReference>
<dbReference type="InterPro" id="IPR015943">
    <property type="entry name" value="WD40/YVTN_repeat-like_dom_sf"/>
</dbReference>
<dbReference type="PANTHER" id="PTHR19932:SF10">
    <property type="entry name" value="WD REPEAT AND HMG-BOX DNA-BINDING PROTEIN 1"/>
    <property type="match status" value="1"/>
</dbReference>
<feature type="coiled-coil region" evidence="1">
    <location>
        <begin position="864"/>
        <end position="898"/>
    </location>
</feature>
<feature type="compositionally biased region" description="Acidic residues" evidence="2">
    <location>
        <begin position="690"/>
        <end position="706"/>
    </location>
</feature>
<evidence type="ECO:0008006" key="5">
    <source>
        <dbReference type="Google" id="ProtNLM"/>
    </source>
</evidence>
<dbReference type="HOGENOM" id="CLU_020126_0_0_1"/>
<dbReference type="InterPro" id="IPR001680">
    <property type="entry name" value="WD40_rpt"/>
</dbReference>
<dbReference type="Gene3D" id="2.130.10.10">
    <property type="entry name" value="YVTN repeat-like/Quinoprotein amine dehydrogenase"/>
    <property type="match status" value="2"/>
</dbReference>
<dbReference type="GO" id="GO:0043596">
    <property type="term" value="C:nuclear replication fork"/>
    <property type="evidence" value="ECO:0007669"/>
    <property type="project" value="TreeGrafter"/>
</dbReference>
<dbReference type="GO" id="GO:0006281">
    <property type="term" value="P:DNA repair"/>
    <property type="evidence" value="ECO:0007669"/>
    <property type="project" value="TreeGrafter"/>
</dbReference>
<name>A0A0D0CLD9_9AGAR</name>
<accession>A0A0D0CLD9</accession>
<dbReference type="AlphaFoldDB" id="A0A0D0CLD9"/>